<feature type="transmembrane region" description="Helical" evidence="1">
    <location>
        <begin position="16"/>
        <end position="36"/>
    </location>
</feature>
<organism evidence="3 4">
    <name type="scientific">Hymenobacter coccineus</name>
    <dbReference type="NCBI Taxonomy" id="1908235"/>
    <lineage>
        <taxon>Bacteria</taxon>
        <taxon>Pseudomonadati</taxon>
        <taxon>Bacteroidota</taxon>
        <taxon>Cytophagia</taxon>
        <taxon>Cytophagales</taxon>
        <taxon>Hymenobacteraceae</taxon>
        <taxon>Hymenobacter</taxon>
    </lineage>
</organism>
<feature type="domain" description="PASTA" evidence="2">
    <location>
        <begin position="43"/>
        <end position="109"/>
    </location>
</feature>
<name>A0A1G1TDP4_9BACT</name>
<evidence type="ECO:0000259" key="2">
    <source>
        <dbReference type="PROSITE" id="PS51178"/>
    </source>
</evidence>
<comment type="caution">
    <text evidence="3">The sequence shown here is derived from an EMBL/GenBank/DDBJ whole genome shotgun (WGS) entry which is preliminary data.</text>
</comment>
<dbReference type="Pfam" id="PF03793">
    <property type="entry name" value="PASTA"/>
    <property type="match status" value="2"/>
</dbReference>
<feature type="domain" description="PASTA" evidence="2">
    <location>
        <begin position="184"/>
        <end position="254"/>
    </location>
</feature>
<dbReference type="SMART" id="SM00740">
    <property type="entry name" value="PASTA"/>
    <property type="match status" value="3"/>
</dbReference>
<dbReference type="AlphaFoldDB" id="A0A1G1TDP4"/>
<proteinExistence type="predicted"/>
<sequence length="254" mass="27510">MASFFKANTPLDVVKHLALVLGAAALLVLGFFYVYLPVTTHHGETITVPKVTGMNVADLEKYLDERNLAYFVDDSSYNPGTRPFTVLTQDPAPGEKVKEGRKIYLQVAMKRPPVIKMPKLVEGSVKNAQLILQSYDLVVGQIKLVPNLAQNAVLKQFVNGKEIAPGAPVAKGTRIDLEVGDGLGNQEFPVPKLVDMPQDEAITLLVGQGLQKGEVFEVAAEEGQASGTVVRQRPVPGPDATIRMGQLVDLWVAQ</sequence>
<gene>
    <name evidence="3" type="ORF">BEN49_01220</name>
</gene>
<dbReference type="PROSITE" id="PS51178">
    <property type="entry name" value="PASTA"/>
    <property type="match status" value="3"/>
</dbReference>
<evidence type="ECO:0000313" key="3">
    <source>
        <dbReference type="EMBL" id="OGX88984.1"/>
    </source>
</evidence>
<dbReference type="OrthoDB" id="9803895at2"/>
<keyword evidence="1" id="KW-1133">Transmembrane helix</keyword>
<protein>
    <submittedName>
        <fullName evidence="3">Penicillin-binding protein</fullName>
    </submittedName>
</protein>
<keyword evidence="1" id="KW-0812">Transmembrane</keyword>
<feature type="domain" description="PASTA" evidence="2">
    <location>
        <begin position="111"/>
        <end position="181"/>
    </location>
</feature>
<dbReference type="Gene3D" id="3.30.10.20">
    <property type="match status" value="3"/>
</dbReference>
<accession>A0A1G1TDP4</accession>
<keyword evidence="4" id="KW-1185">Reference proteome</keyword>
<dbReference type="CDD" id="cd06577">
    <property type="entry name" value="PASTA_pknB"/>
    <property type="match status" value="2"/>
</dbReference>
<reference evidence="3 4" key="1">
    <citation type="submission" date="2016-08" db="EMBL/GenBank/DDBJ databases">
        <title>Hymenobacter coccineus sp. nov., Hymenobacter lapidarius sp. nov. and Hymenobacter glacialis sp. nov., isolated from Antarctic soil.</title>
        <authorList>
            <person name="Sedlacek I."/>
            <person name="Kralova S."/>
            <person name="Kyrova K."/>
            <person name="Maslanova I."/>
            <person name="Stankova E."/>
            <person name="Vrbovska V."/>
            <person name="Nemec M."/>
            <person name="Bartak M."/>
            <person name="Svec P."/>
            <person name="Busse H.-J."/>
            <person name="Pantucek R."/>
        </authorList>
    </citation>
    <scope>NUCLEOTIDE SEQUENCE [LARGE SCALE GENOMIC DNA]</scope>
    <source>
        <strain evidence="3 4">CCM 8649</strain>
    </source>
</reference>
<dbReference type="EMBL" id="MDZA01000312">
    <property type="protein sequence ID" value="OGX88984.1"/>
    <property type="molecule type" value="Genomic_DNA"/>
</dbReference>
<evidence type="ECO:0000256" key="1">
    <source>
        <dbReference type="SAM" id="Phobius"/>
    </source>
</evidence>
<dbReference type="InterPro" id="IPR005543">
    <property type="entry name" value="PASTA_dom"/>
</dbReference>
<keyword evidence="1" id="KW-0472">Membrane</keyword>
<dbReference type="RefSeq" id="WP_070745123.1">
    <property type="nucleotide sequence ID" value="NZ_MDZA01000312.1"/>
</dbReference>
<evidence type="ECO:0000313" key="4">
    <source>
        <dbReference type="Proteomes" id="UP000177506"/>
    </source>
</evidence>
<dbReference type="Proteomes" id="UP000177506">
    <property type="component" value="Unassembled WGS sequence"/>
</dbReference>
<dbReference type="SUPFAM" id="SSF54184">
    <property type="entry name" value="Penicillin-binding protein 2x (pbp-2x), c-terminal domain"/>
    <property type="match status" value="1"/>
</dbReference>